<dbReference type="Proteomes" id="UP001209878">
    <property type="component" value="Unassembled WGS sequence"/>
</dbReference>
<dbReference type="PROSITE" id="PS00581">
    <property type="entry name" value="CLATHRIN_LIGHT_CHN_2"/>
    <property type="match status" value="1"/>
</dbReference>
<keyword evidence="5 6" id="KW-0968">Cytoplasmic vesicle</keyword>
<evidence type="ECO:0000256" key="6">
    <source>
        <dbReference type="RuleBase" id="RU363137"/>
    </source>
</evidence>
<comment type="subcellular location">
    <subcellularLocation>
        <location evidence="1 6">Cytoplasmic vesicle membrane</location>
        <topology evidence="1 6">Peripheral membrane protein</topology>
        <orientation evidence="1 6">Cytoplasmic side</orientation>
    </subcellularLocation>
    <subcellularLocation>
        <location evidence="6">Membrane</location>
        <location evidence="6">Coated pit</location>
        <topology evidence="6">Peripheral membrane protein</topology>
        <orientation evidence="6">Cytoplasmic side</orientation>
    </subcellularLocation>
    <text evidence="6">Cytoplasmic face of coated pits and vesicles.</text>
</comment>
<dbReference type="GO" id="GO:0030672">
    <property type="term" value="C:synaptic vesicle membrane"/>
    <property type="evidence" value="ECO:0007669"/>
    <property type="project" value="TreeGrafter"/>
</dbReference>
<accession>A0AAD9NMU3</accession>
<evidence type="ECO:0000256" key="2">
    <source>
        <dbReference type="ARBA" id="ARBA00005263"/>
    </source>
</evidence>
<evidence type="ECO:0000313" key="8">
    <source>
        <dbReference type="EMBL" id="KAK2176122.1"/>
    </source>
</evidence>
<evidence type="ECO:0000256" key="3">
    <source>
        <dbReference type="ARBA" id="ARBA00023136"/>
    </source>
</evidence>
<protein>
    <recommendedName>
        <fullName evidence="6">Clathrin light chain</fullName>
    </recommendedName>
</protein>
<reference evidence="8" key="1">
    <citation type="journal article" date="2023" name="Mol. Biol. Evol.">
        <title>Third-Generation Sequencing Reveals the Adaptive Role of the Epigenome in Three Deep-Sea Polychaetes.</title>
        <authorList>
            <person name="Perez M."/>
            <person name="Aroh O."/>
            <person name="Sun Y."/>
            <person name="Lan Y."/>
            <person name="Juniper S.K."/>
            <person name="Young C.R."/>
            <person name="Angers B."/>
            <person name="Qian P.Y."/>
        </authorList>
    </citation>
    <scope>NUCLEOTIDE SEQUENCE</scope>
    <source>
        <strain evidence="8">R07B-5</strain>
    </source>
</reference>
<comment type="function">
    <text evidence="6">Clathrin is the major protein of the polyhedral coat of coated pits and vesicles.</text>
</comment>
<comment type="caution">
    <text evidence="8">The sequence shown here is derived from an EMBL/GenBank/DDBJ whole genome shotgun (WGS) entry which is preliminary data.</text>
</comment>
<keyword evidence="9" id="KW-1185">Reference proteome</keyword>
<dbReference type="GO" id="GO:0099631">
    <property type="term" value="C:postsynaptic endocytic zone cytoplasmic component"/>
    <property type="evidence" value="ECO:0007669"/>
    <property type="project" value="TreeGrafter"/>
</dbReference>
<keyword evidence="3 6" id="KW-0472">Membrane</keyword>
<dbReference type="GO" id="GO:0032050">
    <property type="term" value="F:clathrin heavy chain binding"/>
    <property type="evidence" value="ECO:0007669"/>
    <property type="project" value="TreeGrafter"/>
</dbReference>
<proteinExistence type="inferred from homology"/>
<organism evidence="8 9">
    <name type="scientific">Ridgeia piscesae</name>
    <name type="common">Tubeworm</name>
    <dbReference type="NCBI Taxonomy" id="27915"/>
    <lineage>
        <taxon>Eukaryota</taxon>
        <taxon>Metazoa</taxon>
        <taxon>Spiralia</taxon>
        <taxon>Lophotrochozoa</taxon>
        <taxon>Annelida</taxon>
        <taxon>Polychaeta</taxon>
        <taxon>Sedentaria</taxon>
        <taxon>Canalipalpata</taxon>
        <taxon>Sabellida</taxon>
        <taxon>Siboglinidae</taxon>
        <taxon>Ridgeia</taxon>
    </lineage>
</organism>
<dbReference type="GO" id="GO:0030132">
    <property type="term" value="C:clathrin coat of coated pit"/>
    <property type="evidence" value="ECO:0007669"/>
    <property type="project" value="InterPro"/>
</dbReference>
<dbReference type="GO" id="GO:0072583">
    <property type="term" value="P:clathrin-dependent endocytosis"/>
    <property type="evidence" value="ECO:0007669"/>
    <property type="project" value="TreeGrafter"/>
</dbReference>
<dbReference type="EMBL" id="JAODUO010000681">
    <property type="protein sequence ID" value="KAK2176122.1"/>
    <property type="molecule type" value="Genomic_DNA"/>
</dbReference>
<evidence type="ECO:0000256" key="1">
    <source>
        <dbReference type="ARBA" id="ARBA00004180"/>
    </source>
</evidence>
<evidence type="ECO:0000313" key="9">
    <source>
        <dbReference type="Proteomes" id="UP001209878"/>
    </source>
</evidence>
<evidence type="ECO:0000256" key="5">
    <source>
        <dbReference type="ARBA" id="ARBA00023329"/>
    </source>
</evidence>
<gene>
    <name evidence="8" type="ORF">NP493_681g00015</name>
</gene>
<dbReference type="InterPro" id="IPR000996">
    <property type="entry name" value="Clathrin_L-chain"/>
</dbReference>
<feature type="compositionally biased region" description="Acidic residues" evidence="7">
    <location>
        <begin position="1"/>
        <end position="16"/>
    </location>
</feature>
<dbReference type="GO" id="GO:0005198">
    <property type="term" value="F:structural molecule activity"/>
    <property type="evidence" value="ECO:0007669"/>
    <property type="project" value="InterPro"/>
</dbReference>
<dbReference type="AlphaFoldDB" id="A0AAD9NMU3"/>
<dbReference type="PANTHER" id="PTHR10639:SF7">
    <property type="entry name" value="CLATHRIN LIGHT CHAIN"/>
    <property type="match status" value="1"/>
</dbReference>
<feature type="region of interest" description="Disordered" evidence="7">
    <location>
        <begin position="1"/>
        <end position="109"/>
    </location>
</feature>
<sequence length="238" mass="27261">MADFDQFEGAEPENDPAADFLAREQDQMAGLEDNDFGFPDQQQPPPMTDDGAPAFGDDPFAPGAANEPAEDVNFNAEPAQGLDDFGQMDVMGEPATFDPLDVDSDGVEPEQNGYAAIKKVDELRQEPEKIRRWREDQRVIIEKKDGESEKKMEEWRAAATKELEDWYKHCDEQLEKRKKVNREAEAEFIQERDDSVPGHEWERICRLCEFNPKGTRTQKDVSRMRSILLQLKQTPLVR</sequence>
<dbReference type="GO" id="GO:0006886">
    <property type="term" value="P:intracellular protein transport"/>
    <property type="evidence" value="ECO:0007669"/>
    <property type="project" value="InterPro"/>
</dbReference>
<dbReference type="GO" id="GO:0030130">
    <property type="term" value="C:clathrin coat of trans-Golgi network vesicle"/>
    <property type="evidence" value="ECO:0007669"/>
    <property type="project" value="InterPro"/>
</dbReference>
<evidence type="ECO:0000256" key="4">
    <source>
        <dbReference type="ARBA" id="ARBA00023176"/>
    </source>
</evidence>
<keyword evidence="4 6" id="KW-0168">Coated pit</keyword>
<evidence type="ECO:0000256" key="7">
    <source>
        <dbReference type="SAM" id="MobiDB-lite"/>
    </source>
</evidence>
<comment type="similarity">
    <text evidence="2 6">Belongs to the clathrin light chain family.</text>
</comment>
<dbReference type="Pfam" id="PF01086">
    <property type="entry name" value="Clathrin_lg_ch"/>
    <property type="match status" value="1"/>
</dbReference>
<dbReference type="PANTHER" id="PTHR10639">
    <property type="entry name" value="CLATHRIN LIGHT CHAIN"/>
    <property type="match status" value="1"/>
</dbReference>
<name>A0AAD9NMU3_RIDPI</name>